<keyword evidence="13" id="KW-1185">Reference proteome</keyword>
<comment type="subunit">
    <text evidence="10">Homodimer.</text>
</comment>
<evidence type="ECO:0000256" key="8">
    <source>
        <dbReference type="ARBA" id="ARBA00023144"/>
    </source>
</evidence>
<dbReference type="SUPFAM" id="SSF51735">
    <property type="entry name" value="NAD(P)-binding Rossmann-fold domains"/>
    <property type="match status" value="1"/>
</dbReference>
<dbReference type="CDD" id="cd05247">
    <property type="entry name" value="UDP_G4E_1_SDR_e"/>
    <property type="match status" value="1"/>
</dbReference>
<gene>
    <name evidence="12" type="primary">galE</name>
    <name evidence="12" type="ORF">ACFQ3C_10420</name>
</gene>
<organism evidence="12 13">
    <name type="scientific">Seohaeicola saemankumensis</name>
    <dbReference type="NCBI Taxonomy" id="481181"/>
    <lineage>
        <taxon>Bacteria</taxon>
        <taxon>Pseudomonadati</taxon>
        <taxon>Pseudomonadota</taxon>
        <taxon>Alphaproteobacteria</taxon>
        <taxon>Rhodobacterales</taxon>
        <taxon>Roseobacteraceae</taxon>
        <taxon>Seohaeicola</taxon>
    </lineage>
</organism>
<comment type="cofactor">
    <cofactor evidence="2 10">
        <name>NAD(+)</name>
        <dbReference type="ChEBI" id="CHEBI:57540"/>
    </cofactor>
</comment>
<keyword evidence="10" id="KW-0119">Carbohydrate metabolism</keyword>
<evidence type="ECO:0000313" key="12">
    <source>
        <dbReference type="EMBL" id="MFD1195084.1"/>
    </source>
</evidence>
<comment type="caution">
    <text evidence="12">The sequence shown here is derived from an EMBL/GenBank/DDBJ whole genome shotgun (WGS) entry which is preliminary data.</text>
</comment>
<evidence type="ECO:0000256" key="2">
    <source>
        <dbReference type="ARBA" id="ARBA00001911"/>
    </source>
</evidence>
<reference evidence="13" key="1">
    <citation type="journal article" date="2019" name="Int. J. Syst. Evol. Microbiol.">
        <title>The Global Catalogue of Microorganisms (GCM) 10K type strain sequencing project: providing services to taxonomists for standard genome sequencing and annotation.</title>
        <authorList>
            <consortium name="The Broad Institute Genomics Platform"/>
            <consortium name="The Broad Institute Genome Sequencing Center for Infectious Disease"/>
            <person name="Wu L."/>
            <person name="Ma J."/>
        </authorList>
    </citation>
    <scope>NUCLEOTIDE SEQUENCE [LARGE SCALE GENOMIC DNA]</scope>
    <source>
        <strain evidence="13">CCUG 55328</strain>
    </source>
</reference>
<dbReference type="GO" id="GO:0003978">
    <property type="term" value="F:UDP-glucose 4-epimerase activity"/>
    <property type="evidence" value="ECO:0007669"/>
    <property type="project" value="UniProtKB-EC"/>
</dbReference>
<name>A0ABW3TD27_9RHOB</name>
<evidence type="ECO:0000256" key="9">
    <source>
        <dbReference type="ARBA" id="ARBA00023235"/>
    </source>
</evidence>
<dbReference type="Proteomes" id="UP001597151">
    <property type="component" value="Unassembled WGS sequence"/>
</dbReference>
<evidence type="ECO:0000256" key="7">
    <source>
        <dbReference type="ARBA" id="ARBA00023027"/>
    </source>
</evidence>
<evidence type="ECO:0000256" key="3">
    <source>
        <dbReference type="ARBA" id="ARBA00004947"/>
    </source>
</evidence>
<proteinExistence type="inferred from homology"/>
<feature type="domain" description="NAD-dependent epimerase/dehydratase" evidence="11">
    <location>
        <begin position="7"/>
        <end position="265"/>
    </location>
</feature>
<dbReference type="PANTHER" id="PTHR43725:SF47">
    <property type="entry name" value="UDP-GLUCOSE 4-EPIMERASE"/>
    <property type="match status" value="1"/>
</dbReference>
<dbReference type="InterPro" id="IPR005886">
    <property type="entry name" value="UDP_G4E"/>
</dbReference>
<dbReference type="PANTHER" id="PTHR43725">
    <property type="entry name" value="UDP-GLUCOSE 4-EPIMERASE"/>
    <property type="match status" value="1"/>
</dbReference>
<dbReference type="InterPro" id="IPR001509">
    <property type="entry name" value="Epimerase_deHydtase"/>
</dbReference>
<keyword evidence="8" id="KW-0299">Galactose metabolism</keyword>
<comment type="catalytic activity">
    <reaction evidence="1 10">
        <text>UDP-alpha-D-glucose = UDP-alpha-D-galactose</text>
        <dbReference type="Rhea" id="RHEA:22168"/>
        <dbReference type="ChEBI" id="CHEBI:58885"/>
        <dbReference type="ChEBI" id="CHEBI:66914"/>
        <dbReference type="EC" id="5.1.3.2"/>
    </reaction>
</comment>
<comment type="pathway">
    <text evidence="3 10">Carbohydrate metabolism; galactose metabolism.</text>
</comment>
<evidence type="ECO:0000256" key="4">
    <source>
        <dbReference type="ARBA" id="ARBA00007637"/>
    </source>
</evidence>
<sequence length="339" mass="35915">MADRPHVLLTGGAGFIGSHTCLALLVAGFRVTILDNFENAQADVPARLEQIAGCPIPVERADIRDASAVAGIVARGGFDAVVHFAARKSVPDSVADPLGYYETNCTGLLNILAAMRAAGVRRIVFSSSAAIYGMPEVMPITEDTPAAPLNPYAETKVFGENVLLAMGRADPAMQIGILRYFNPVGAHPSGLIGEDPSQPPGNLVPVIGRVATGQLEQLTVFGSDWPTPDGTGIRDYIHVEDLARGHVLSLQALMGDGGSHLVNLGTGKGYSVLEVLRTYAQVSGRDIPYRIVDRRPGDAAVSYAATERARAVLGFEARHDLRAMCASNWAYLKGRMAAV</sequence>
<dbReference type="Gene3D" id="3.40.50.720">
    <property type="entry name" value="NAD(P)-binding Rossmann-like Domain"/>
    <property type="match status" value="1"/>
</dbReference>
<protein>
    <recommendedName>
        <fullName evidence="6 10">UDP-glucose 4-epimerase</fullName>
        <ecNumber evidence="5 10">5.1.3.2</ecNumber>
    </recommendedName>
</protein>
<dbReference type="InterPro" id="IPR036291">
    <property type="entry name" value="NAD(P)-bd_dom_sf"/>
</dbReference>
<evidence type="ECO:0000259" key="11">
    <source>
        <dbReference type="Pfam" id="PF01370"/>
    </source>
</evidence>
<keyword evidence="7 10" id="KW-0520">NAD</keyword>
<evidence type="ECO:0000256" key="5">
    <source>
        <dbReference type="ARBA" id="ARBA00013189"/>
    </source>
</evidence>
<dbReference type="NCBIfam" id="TIGR01179">
    <property type="entry name" value="galE"/>
    <property type="match status" value="1"/>
</dbReference>
<dbReference type="EMBL" id="JBHTKR010000004">
    <property type="protein sequence ID" value="MFD1195084.1"/>
    <property type="molecule type" value="Genomic_DNA"/>
</dbReference>
<evidence type="ECO:0000256" key="6">
    <source>
        <dbReference type="ARBA" id="ARBA00018569"/>
    </source>
</evidence>
<keyword evidence="9 10" id="KW-0413">Isomerase</keyword>
<evidence type="ECO:0000256" key="1">
    <source>
        <dbReference type="ARBA" id="ARBA00000083"/>
    </source>
</evidence>
<evidence type="ECO:0000256" key="10">
    <source>
        <dbReference type="RuleBase" id="RU366046"/>
    </source>
</evidence>
<evidence type="ECO:0000313" key="13">
    <source>
        <dbReference type="Proteomes" id="UP001597151"/>
    </source>
</evidence>
<dbReference type="Gene3D" id="3.90.25.10">
    <property type="entry name" value="UDP-galactose 4-epimerase, domain 1"/>
    <property type="match status" value="1"/>
</dbReference>
<accession>A0ABW3TD27</accession>
<comment type="similarity">
    <text evidence="4 10">Belongs to the NAD(P)-dependent epimerase/dehydratase family.</text>
</comment>
<dbReference type="RefSeq" id="WP_380791422.1">
    <property type="nucleotide sequence ID" value="NZ_JBHTKR010000004.1"/>
</dbReference>
<dbReference type="Pfam" id="PF01370">
    <property type="entry name" value="Epimerase"/>
    <property type="match status" value="1"/>
</dbReference>
<dbReference type="EC" id="5.1.3.2" evidence="5 10"/>